<evidence type="ECO:0000313" key="2">
    <source>
        <dbReference type="WBParaSite" id="Smp_135750.1"/>
    </source>
</evidence>
<dbReference type="InParanoid" id="G4VM93"/>
<keyword evidence="1" id="KW-1185">Reference proteome</keyword>
<dbReference type="GeneID" id="8352394"/>
<dbReference type="KEGG" id="smm:Smp_135750"/>
<dbReference type="AlphaFoldDB" id="G4VM93"/>
<dbReference type="WBParaSite" id="Smp_135750.1">
    <property type="protein sequence ID" value="Smp_135750.1"/>
    <property type="gene ID" value="Smp_135750"/>
</dbReference>
<protein>
    <submittedName>
        <fullName evidence="2">Secreted protein</fullName>
    </submittedName>
</protein>
<dbReference type="CTD" id="8352394"/>
<organism evidence="1 2">
    <name type="scientific">Schistosoma mansoni</name>
    <name type="common">Blood fluke</name>
    <dbReference type="NCBI Taxonomy" id="6183"/>
    <lineage>
        <taxon>Eukaryota</taxon>
        <taxon>Metazoa</taxon>
        <taxon>Spiralia</taxon>
        <taxon>Lophotrochozoa</taxon>
        <taxon>Platyhelminthes</taxon>
        <taxon>Trematoda</taxon>
        <taxon>Digenea</taxon>
        <taxon>Strigeidida</taxon>
        <taxon>Schistosomatoidea</taxon>
        <taxon>Schistosomatidae</taxon>
        <taxon>Schistosoma</taxon>
    </lineage>
</organism>
<reference evidence="2" key="2">
    <citation type="submission" date="2018-12" db="UniProtKB">
        <authorList>
            <consortium name="WormBaseParasite"/>
        </authorList>
    </citation>
    <scope>IDENTIFICATION</scope>
    <source>
        <strain evidence="2">Puerto Rican</strain>
    </source>
</reference>
<reference evidence="1" key="1">
    <citation type="journal article" date="2012" name="PLoS Negl. Trop. Dis.">
        <title>A systematically improved high quality genome and transcriptome of the human blood fluke Schistosoma mansoni.</title>
        <authorList>
            <person name="Protasio A.V."/>
            <person name="Tsai I.J."/>
            <person name="Babbage A."/>
            <person name="Nichol S."/>
            <person name="Hunt M."/>
            <person name="Aslett M.A."/>
            <person name="De Silva N."/>
            <person name="Velarde G.S."/>
            <person name="Anderson T.J."/>
            <person name="Clark R.C."/>
            <person name="Davidson C."/>
            <person name="Dillon G.P."/>
            <person name="Holroyd N.E."/>
            <person name="LoVerde P.T."/>
            <person name="Lloyd C."/>
            <person name="McQuillan J."/>
            <person name="Oliveira G."/>
            <person name="Otto T.D."/>
            <person name="Parker-Manuel S.J."/>
            <person name="Quail M.A."/>
            <person name="Wilson R.A."/>
            <person name="Zerlotini A."/>
            <person name="Dunne D.W."/>
            <person name="Berriman M."/>
        </authorList>
    </citation>
    <scope>NUCLEOTIDE SEQUENCE [LARGE SCALE GENOMIC DNA]</scope>
    <source>
        <strain evidence="1">Puerto Rican</strain>
    </source>
</reference>
<proteinExistence type="predicted"/>
<name>G4VM93_SCHMA</name>
<dbReference type="HOGENOM" id="CLU_2834350_0_0_1"/>
<sequence>MAITKTIHYDRILLFFFYYTGCKSRACRIAERGLFMSSVGSTTVESFGKYEMDRTSLIFTSGVLHI</sequence>
<dbReference type="RefSeq" id="XP_018653197.1">
    <property type="nucleotide sequence ID" value="XM_018798235.1"/>
</dbReference>
<accession>G4VM93</accession>
<dbReference type="Proteomes" id="UP000008854">
    <property type="component" value="Unassembled WGS sequence"/>
</dbReference>
<evidence type="ECO:0000313" key="1">
    <source>
        <dbReference type="Proteomes" id="UP000008854"/>
    </source>
</evidence>